<dbReference type="EMBL" id="FPJG01000006">
    <property type="protein sequence ID" value="SFW82464.1"/>
    <property type="molecule type" value="Genomic_DNA"/>
</dbReference>
<proteinExistence type="predicted"/>
<keyword evidence="2" id="KW-1185">Reference proteome</keyword>
<dbReference type="OrthoDB" id="4548523at2"/>
<dbReference type="Gene3D" id="1.20.120.450">
    <property type="entry name" value="dinb family like domain"/>
    <property type="match status" value="1"/>
</dbReference>
<dbReference type="RefSeq" id="WP_072478899.1">
    <property type="nucleotide sequence ID" value="NZ_FPJG01000006.1"/>
</dbReference>
<dbReference type="InterPro" id="IPR007061">
    <property type="entry name" value="MST-like"/>
</dbReference>
<organism evidence="1 2">
    <name type="scientific">Amycolatopsis australiensis</name>
    <dbReference type="NCBI Taxonomy" id="546364"/>
    <lineage>
        <taxon>Bacteria</taxon>
        <taxon>Bacillati</taxon>
        <taxon>Actinomycetota</taxon>
        <taxon>Actinomycetes</taxon>
        <taxon>Pseudonocardiales</taxon>
        <taxon>Pseudonocardiaceae</taxon>
        <taxon>Amycolatopsis</taxon>
    </lineage>
</organism>
<dbReference type="InterPro" id="IPR034660">
    <property type="entry name" value="DinB/YfiT-like"/>
</dbReference>
<dbReference type="STRING" id="546364.SAMN04489730_5418"/>
<dbReference type="AlphaFoldDB" id="A0A1K1SDJ5"/>
<dbReference type="Proteomes" id="UP000182740">
    <property type="component" value="Unassembled WGS sequence"/>
</dbReference>
<name>A0A1K1SDJ5_9PSEU</name>
<protein>
    <recommendedName>
        <fullName evidence="3">DinB superfamily protein</fullName>
    </recommendedName>
</protein>
<evidence type="ECO:0000313" key="2">
    <source>
        <dbReference type="Proteomes" id="UP000182740"/>
    </source>
</evidence>
<evidence type="ECO:0000313" key="1">
    <source>
        <dbReference type="EMBL" id="SFW82464.1"/>
    </source>
</evidence>
<evidence type="ECO:0008006" key="3">
    <source>
        <dbReference type="Google" id="ProtNLM"/>
    </source>
</evidence>
<dbReference type="SUPFAM" id="SSF109854">
    <property type="entry name" value="DinB/YfiT-like putative metalloenzymes"/>
    <property type="match status" value="1"/>
</dbReference>
<reference evidence="2" key="1">
    <citation type="submission" date="2016-11" db="EMBL/GenBank/DDBJ databases">
        <authorList>
            <person name="Varghese N."/>
            <person name="Submissions S."/>
        </authorList>
    </citation>
    <scope>NUCLEOTIDE SEQUENCE [LARGE SCALE GENOMIC DNA]</scope>
    <source>
        <strain evidence="2">DSM 44671</strain>
    </source>
</reference>
<dbReference type="Pfam" id="PF04978">
    <property type="entry name" value="MST"/>
    <property type="match status" value="1"/>
</dbReference>
<sequence>MDALAGDLHRYLQEKRESVLASLSGLGEYDVRRPLTPTGTNLLGLVKHLIGIEFGTLGDCVGRPAPVRLPWVEDGSIWDGADMWATAEESREELVELYRTAWRHTDETIELLPLDAPATVPWWPEERRRTTFGSLLVRTTAETAHHAGHADVVRELIDGRPGPDHDDIGDAAWWDRYLARVRDAAEPFRPR</sequence>
<accession>A0A1K1SDJ5</accession>
<gene>
    <name evidence="1" type="ORF">SAMN04489730_5418</name>
</gene>